<feature type="compositionally biased region" description="Polar residues" evidence="6">
    <location>
        <begin position="178"/>
        <end position="196"/>
    </location>
</feature>
<dbReference type="PANTHER" id="PTHR46030">
    <property type="entry name" value="ALPHA-KETOGLUTARATE-DEPENDENT DIOXYGENASE ALKB HOMOLOG 6"/>
    <property type="match status" value="1"/>
</dbReference>
<evidence type="ECO:0000256" key="2">
    <source>
        <dbReference type="ARBA" id="ARBA00022723"/>
    </source>
</evidence>
<evidence type="ECO:0000256" key="6">
    <source>
        <dbReference type="SAM" id="MobiDB-lite"/>
    </source>
</evidence>
<dbReference type="PANTHER" id="PTHR46030:SF1">
    <property type="entry name" value="ALPHA-KETOGLUTARATE-DEPENDENT DIOXYGENASE ALKB HOMOLOG 6"/>
    <property type="match status" value="1"/>
</dbReference>
<dbReference type="GO" id="GO:0046872">
    <property type="term" value="F:metal ion binding"/>
    <property type="evidence" value="ECO:0007669"/>
    <property type="project" value="UniProtKB-KW"/>
</dbReference>
<accession>A0AAD2K0C4</accession>
<comment type="caution">
    <text evidence="7">The sequence shown here is derived from an EMBL/GenBank/DDBJ whole genome shotgun (WGS) entry which is preliminary data.</text>
</comment>
<comment type="similarity">
    <text evidence="1">Belongs to the alkB family.</text>
</comment>
<evidence type="ECO:0000256" key="3">
    <source>
        <dbReference type="ARBA" id="ARBA00022964"/>
    </source>
</evidence>
<reference evidence="7" key="1">
    <citation type="submission" date="2023-11" db="EMBL/GenBank/DDBJ databases">
        <authorList>
            <person name="De Vega J J."/>
            <person name="De Vega J J."/>
        </authorList>
    </citation>
    <scope>NUCLEOTIDE SEQUENCE</scope>
</reference>
<dbReference type="Proteomes" id="UP001295794">
    <property type="component" value="Unassembled WGS sequence"/>
</dbReference>
<keyword evidence="5" id="KW-0408">Iron</keyword>
<dbReference type="Gene3D" id="2.60.120.1520">
    <property type="match status" value="1"/>
</dbReference>
<evidence type="ECO:0000313" key="7">
    <source>
        <dbReference type="EMBL" id="CAK5271929.1"/>
    </source>
</evidence>
<keyword evidence="8" id="KW-1185">Reference proteome</keyword>
<dbReference type="GO" id="GO:0005634">
    <property type="term" value="C:nucleus"/>
    <property type="evidence" value="ECO:0007669"/>
    <property type="project" value="TreeGrafter"/>
</dbReference>
<dbReference type="SUPFAM" id="SSF51197">
    <property type="entry name" value="Clavaminate synthase-like"/>
    <property type="match status" value="1"/>
</dbReference>
<feature type="region of interest" description="Disordered" evidence="6">
    <location>
        <begin position="178"/>
        <end position="202"/>
    </location>
</feature>
<sequence length="350" mass="39031">MITTTMSASERFELSSYRIPGSDSCFYIPEFITEGEEAYLIRKVAPGFRPALGPSIYERLQIRDSPVQRWKQLANRRLQLWGGELTSNNVLVAQPMPSFVETYPDIINRLQQTGVFHGSPHGKPNHIIMSLVPSTDPSQTRADDSPGTKFVPCLLCVVDIFLTVEVCVCVRVRSMSQAKTVPPRSSSTPSMSNRQLQPHEDGPAYHPAVATISLNSHCVFHYYRYTLPESHGGRSIDPTPVLSLLLEPRSVVISTDSLYSNRLHSYVPPFQARLGMPDQRARRIHEIKEDRFTAGGAADFVSPIANWERVTDAATREVLANGGALTRGTRYSLTCRDVGKVAQLKSFVKR</sequence>
<evidence type="ECO:0000256" key="1">
    <source>
        <dbReference type="ARBA" id="ARBA00007879"/>
    </source>
</evidence>
<dbReference type="InterPro" id="IPR037151">
    <property type="entry name" value="AlkB-like_sf"/>
</dbReference>
<evidence type="ECO:0000313" key="8">
    <source>
        <dbReference type="Proteomes" id="UP001295794"/>
    </source>
</evidence>
<protein>
    <submittedName>
        <fullName evidence="7">Uncharacterized protein</fullName>
    </submittedName>
</protein>
<evidence type="ECO:0000256" key="5">
    <source>
        <dbReference type="ARBA" id="ARBA00023004"/>
    </source>
</evidence>
<dbReference type="GO" id="GO:0051213">
    <property type="term" value="F:dioxygenase activity"/>
    <property type="evidence" value="ECO:0007669"/>
    <property type="project" value="UniProtKB-KW"/>
</dbReference>
<proteinExistence type="inferred from homology"/>
<keyword evidence="4" id="KW-0560">Oxidoreductase</keyword>
<name>A0AAD2K0C4_9AGAR</name>
<dbReference type="AlphaFoldDB" id="A0AAD2K0C4"/>
<dbReference type="EMBL" id="CAVNYO010000180">
    <property type="protein sequence ID" value="CAK5271929.1"/>
    <property type="molecule type" value="Genomic_DNA"/>
</dbReference>
<evidence type="ECO:0000256" key="4">
    <source>
        <dbReference type="ARBA" id="ARBA00023002"/>
    </source>
</evidence>
<dbReference type="Gene3D" id="2.60.120.590">
    <property type="entry name" value="Alpha-ketoglutarate-dependent dioxygenase AlkB-like"/>
    <property type="match status" value="1"/>
</dbReference>
<dbReference type="InterPro" id="IPR032862">
    <property type="entry name" value="ALKBH6"/>
</dbReference>
<keyword evidence="3" id="KW-0223">Dioxygenase</keyword>
<organism evidence="7 8">
    <name type="scientific">Mycena citricolor</name>
    <dbReference type="NCBI Taxonomy" id="2018698"/>
    <lineage>
        <taxon>Eukaryota</taxon>
        <taxon>Fungi</taxon>
        <taxon>Dikarya</taxon>
        <taxon>Basidiomycota</taxon>
        <taxon>Agaricomycotina</taxon>
        <taxon>Agaricomycetes</taxon>
        <taxon>Agaricomycetidae</taxon>
        <taxon>Agaricales</taxon>
        <taxon>Marasmiineae</taxon>
        <taxon>Mycenaceae</taxon>
        <taxon>Mycena</taxon>
    </lineage>
</organism>
<keyword evidence="2" id="KW-0479">Metal-binding</keyword>
<gene>
    <name evidence="7" type="ORF">MYCIT1_LOCUS17359</name>
</gene>